<dbReference type="SUPFAM" id="SSF53098">
    <property type="entry name" value="Ribonuclease H-like"/>
    <property type="match status" value="1"/>
</dbReference>
<dbReference type="InterPro" id="IPR001584">
    <property type="entry name" value="Integrase_cat-core"/>
</dbReference>
<dbReference type="InterPro" id="IPR012337">
    <property type="entry name" value="RNaseH-like_sf"/>
</dbReference>
<dbReference type="Proteomes" id="UP000187429">
    <property type="component" value="Unassembled WGS sequence"/>
</dbReference>
<feature type="domain" description="Integrase catalytic" evidence="1">
    <location>
        <begin position="1"/>
        <end position="181"/>
    </location>
</feature>
<dbReference type="PROSITE" id="PS50994">
    <property type="entry name" value="INTEGRASE"/>
    <property type="match status" value="1"/>
</dbReference>
<evidence type="ECO:0000259" key="1">
    <source>
        <dbReference type="PROSITE" id="PS50994"/>
    </source>
</evidence>
<gene>
    <name evidence="2" type="ORF">AYI69_g5714</name>
</gene>
<dbReference type="AlphaFoldDB" id="A0A1R1Y3Z7"/>
<dbReference type="OrthoDB" id="2847449at2759"/>
<evidence type="ECO:0000313" key="3">
    <source>
        <dbReference type="Proteomes" id="UP000187429"/>
    </source>
</evidence>
<sequence>MRKPNYHFTGKTAISGLFDTWEVDFVGPFPESKLKNKYIFTAIERLSGYPIAIPTSSTTASCALQCILEIVSYFGIPKVIRSDRNPFSSDLIQNKARELGFNMQLSPAYQPEWTGAVERLNSTIRYAITKSIMDDSEQGKIKTVHISRLIEFHKGIQSFEGGVSLGQQVRLESSGLSGAQH</sequence>
<protein>
    <submittedName>
        <fullName evidence="2">Pol polyprotein</fullName>
    </submittedName>
</protein>
<proteinExistence type="predicted"/>
<evidence type="ECO:0000313" key="2">
    <source>
        <dbReference type="EMBL" id="OMJ21701.1"/>
    </source>
</evidence>
<comment type="caution">
    <text evidence="2">The sequence shown here is derived from an EMBL/GenBank/DDBJ whole genome shotgun (WGS) entry which is preliminary data.</text>
</comment>
<dbReference type="InterPro" id="IPR036397">
    <property type="entry name" value="RNaseH_sf"/>
</dbReference>
<keyword evidence="3" id="KW-1185">Reference proteome</keyword>
<dbReference type="Pfam" id="PF00665">
    <property type="entry name" value="rve"/>
    <property type="match status" value="1"/>
</dbReference>
<dbReference type="GO" id="GO:0003676">
    <property type="term" value="F:nucleic acid binding"/>
    <property type="evidence" value="ECO:0007669"/>
    <property type="project" value="InterPro"/>
</dbReference>
<dbReference type="EMBL" id="LSSM01002435">
    <property type="protein sequence ID" value="OMJ21701.1"/>
    <property type="molecule type" value="Genomic_DNA"/>
</dbReference>
<dbReference type="PANTHER" id="PTHR37984:SF5">
    <property type="entry name" value="PROTEIN NYNRIN-LIKE"/>
    <property type="match status" value="1"/>
</dbReference>
<organism evidence="2 3">
    <name type="scientific">Smittium culicis</name>
    <dbReference type="NCBI Taxonomy" id="133412"/>
    <lineage>
        <taxon>Eukaryota</taxon>
        <taxon>Fungi</taxon>
        <taxon>Fungi incertae sedis</taxon>
        <taxon>Zoopagomycota</taxon>
        <taxon>Kickxellomycotina</taxon>
        <taxon>Harpellomycetes</taxon>
        <taxon>Harpellales</taxon>
        <taxon>Legeriomycetaceae</taxon>
        <taxon>Smittium</taxon>
    </lineage>
</organism>
<reference evidence="3" key="1">
    <citation type="submission" date="2017-01" db="EMBL/GenBank/DDBJ databases">
        <authorList>
            <person name="Wang Y."/>
            <person name="White M."/>
            <person name="Kvist S."/>
            <person name="Moncalvo J.-M."/>
        </authorList>
    </citation>
    <scope>NUCLEOTIDE SEQUENCE [LARGE SCALE GENOMIC DNA]</scope>
    <source>
        <strain evidence="3">ID-206-W2</strain>
    </source>
</reference>
<dbReference type="Gene3D" id="3.30.420.10">
    <property type="entry name" value="Ribonuclease H-like superfamily/Ribonuclease H"/>
    <property type="match status" value="1"/>
</dbReference>
<dbReference type="GO" id="GO:0015074">
    <property type="term" value="P:DNA integration"/>
    <property type="evidence" value="ECO:0007669"/>
    <property type="project" value="InterPro"/>
</dbReference>
<accession>A0A1R1Y3Z7</accession>
<dbReference type="GO" id="GO:0005634">
    <property type="term" value="C:nucleus"/>
    <property type="evidence" value="ECO:0007669"/>
    <property type="project" value="UniProtKB-ARBA"/>
</dbReference>
<name>A0A1R1Y3Z7_9FUNG</name>
<dbReference type="PANTHER" id="PTHR37984">
    <property type="entry name" value="PROTEIN CBG26694"/>
    <property type="match status" value="1"/>
</dbReference>
<dbReference type="InterPro" id="IPR050951">
    <property type="entry name" value="Retrovirus_Pol_polyprotein"/>
</dbReference>